<dbReference type="PANTHER" id="PTHR30386">
    <property type="entry name" value="MEMBRANE FUSION SUBUNIT OF EMRAB-TOLC MULTIDRUG EFFLUX PUMP"/>
    <property type="match status" value="1"/>
</dbReference>
<gene>
    <name evidence="7" type="ORF">LX64_01265</name>
</gene>
<feature type="transmembrane region" description="Helical" evidence="6">
    <location>
        <begin position="50"/>
        <end position="68"/>
    </location>
</feature>
<organism evidence="7 8">
    <name type="scientific">Chitinophaga skermanii</name>
    <dbReference type="NCBI Taxonomy" id="331697"/>
    <lineage>
        <taxon>Bacteria</taxon>
        <taxon>Pseudomonadati</taxon>
        <taxon>Bacteroidota</taxon>
        <taxon>Chitinophagia</taxon>
        <taxon>Chitinophagales</taxon>
        <taxon>Chitinophagaceae</taxon>
        <taxon>Chitinophaga</taxon>
    </lineage>
</organism>
<dbReference type="OrthoDB" id="7057889at2"/>
<protein>
    <submittedName>
        <fullName evidence="7">Multidrug resistance efflux pump</fullName>
    </submittedName>
</protein>
<dbReference type="PANTHER" id="PTHR30386:SF26">
    <property type="entry name" value="TRANSPORT PROTEIN COMB"/>
    <property type="match status" value="1"/>
</dbReference>
<comment type="subcellular location">
    <subcellularLocation>
        <location evidence="1">Membrane</location>
        <topology evidence="1">Single-pass membrane protein</topology>
    </subcellularLocation>
</comment>
<dbReference type="RefSeq" id="WP_111596746.1">
    <property type="nucleotide sequence ID" value="NZ_QLLL01000002.1"/>
</dbReference>
<feature type="coiled-coil region" evidence="5">
    <location>
        <begin position="271"/>
        <end position="298"/>
    </location>
</feature>
<sequence length="450" mass="51097">MPSTEYISSTDIAPAPSTNGHELHPSLEAAHSEEVQEIMGKMPNWIIRRGIILVGLILLCLFTGAYFFKYPDVIPARVLISFANPPVKIIARNSLPIQNLLVENNEVVKTGQILCVLENAADYADVLRIAVMTDQVDSALSLRVTIESLQLPVGLQLGELQSQYTELQQSIAAYQFFLHHNTYRAKISALQKQSAYYGELNSVLGQKENILQEQYRIQQNRFAADSSLVQDRVISRNEFNESRKRILDHEMNTKDNKSNIIQNNLQQTEYEKNISETAMQLQNEENSYEQKIRDAAKRFKGAYSEWKQRYILESPMNGQVSFFKIWKSHQFVQAGEGIMMVTPPTDNYIARGDISIVRAGKIVAGQRVLIKLPAYPFEEYGMLRGHVVSRSNVAMDSTYSIEISLDNKLITSAGKEIPQQPQLFGEAEIITENKSVLTRLFEKIYGNIRR</sequence>
<accession>A0A327QYC4</accession>
<evidence type="ECO:0000256" key="5">
    <source>
        <dbReference type="SAM" id="Coils"/>
    </source>
</evidence>
<keyword evidence="4 6" id="KW-0472">Membrane</keyword>
<evidence type="ECO:0000256" key="6">
    <source>
        <dbReference type="SAM" id="Phobius"/>
    </source>
</evidence>
<dbReference type="GO" id="GO:0016020">
    <property type="term" value="C:membrane"/>
    <property type="evidence" value="ECO:0007669"/>
    <property type="project" value="UniProtKB-SubCell"/>
</dbReference>
<evidence type="ECO:0000256" key="1">
    <source>
        <dbReference type="ARBA" id="ARBA00004167"/>
    </source>
</evidence>
<dbReference type="PRINTS" id="PR01490">
    <property type="entry name" value="RTXTOXIND"/>
</dbReference>
<evidence type="ECO:0000256" key="3">
    <source>
        <dbReference type="ARBA" id="ARBA00022989"/>
    </source>
</evidence>
<dbReference type="InterPro" id="IPR050739">
    <property type="entry name" value="MFP"/>
</dbReference>
<keyword evidence="3 6" id="KW-1133">Transmembrane helix</keyword>
<evidence type="ECO:0000256" key="4">
    <source>
        <dbReference type="ARBA" id="ARBA00023136"/>
    </source>
</evidence>
<evidence type="ECO:0000256" key="2">
    <source>
        <dbReference type="ARBA" id="ARBA00022692"/>
    </source>
</evidence>
<dbReference type="AlphaFoldDB" id="A0A327QYC4"/>
<comment type="caution">
    <text evidence="7">The sequence shown here is derived from an EMBL/GenBank/DDBJ whole genome shotgun (WGS) entry which is preliminary data.</text>
</comment>
<keyword evidence="2 6" id="KW-0812">Transmembrane</keyword>
<keyword evidence="5" id="KW-0175">Coiled coil</keyword>
<keyword evidence="8" id="KW-1185">Reference proteome</keyword>
<reference evidence="7 8" key="1">
    <citation type="submission" date="2018-06" db="EMBL/GenBank/DDBJ databases">
        <title>Genomic Encyclopedia of Archaeal and Bacterial Type Strains, Phase II (KMG-II): from individual species to whole genera.</title>
        <authorList>
            <person name="Goeker M."/>
        </authorList>
    </citation>
    <scope>NUCLEOTIDE SEQUENCE [LARGE SCALE GENOMIC DNA]</scope>
    <source>
        <strain evidence="7 8">DSM 23857</strain>
    </source>
</reference>
<dbReference type="Proteomes" id="UP000249547">
    <property type="component" value="Unassembled WGS sequence"/>
</dbReference>
<evidence type="ECO:0000313" key="8">
    <source>
        <dbReference type="Proteomes" id="UP000249547"/>
    </source>
</evidence>
<evidence type="ECO:0000313" key="7">
    <source>
        <dbReference type="EMBL" id="RAJ08612.1"/>
    </source>
</evidence>
<dbReference type="EMBL" id="QLLL01000002">
    <property type="protein sequence ID" value="RAJ08612.1"/>
    <property type="molecule type" value="Genomic_DNA"/>
</dbReference>
<name>A0A327QYC4_9BACT</name>
<proteinExistence type="predicted"/>